<dbReference type="Gene3D" id="3.90.180.10">
    <property type="entry name" value="Medium-chain alcohol dehydrogenases, catalytic domain"/>
    <property type="match status" value="1"/>
</dbReference>
<dbReference type="InterPro" id="IPR050700">
    <property type="entry name" value="YIM1/Zinc_Alcohol_DH_Fams"/>
</dbReference>
<dbReference type="Gene3D" id="3.40.50.720">
    <property type="entry name" value="NAD(P)-binding Rossmann-like Domain"/>
    <property type="match status" value="1"/>
</dbReference>
<dbReference type="AlphaFoldDB" id="A0A9W7A655"/>
<dbReference type="PANTHER" id="PTHR11695:SF294">
    <property type="entry name" value="RETICULON-4-INTERACTING PROTEIN 1, MITOCHONDRIAL"/>
    <property type="match status" value="1"/>
</dbReference>
<comment type="caution">
    <text evidence="2">The sequence shown here is derived from an EMBL/GenBank/DDBJ whole genome shotgun (WGS) entry which is preliminary data.</text>
</comment>
<dbReference type="SUPFAM" id="SSF51735">
    <property type="entry name" value="NAD(P)-binding Rossmann-fold domains"/>
    <property type="match status" value="1"/>
</dbReference>
<dbReference type="Pfam" id="PF13602">
    <property type="entry name" value="ADH_zinc_N_2"/>
    <property type="match status" value="1"/>
</dbReference>
<feature type="domain" description="Enoyl reductase (ER)" evidence="1">
    <location>
        <begin position="2"/>
        <end position="323"/>
    </location>
</feature>
<accession>A0A9W7A655</accession>
<evidence type="ECO:0000259" key="1">
    <source>
        <dbReference type="SMART" id="SM00829"/>
    </source>
</evidence>
<dbReference type="PANTHER" id="PTHR11695">
    <property type="entry name" value="ALCOHOL DEHYDROGENASE RELATED"/>
    <property type="match status" value="1"/>
</dbReference>
<dbReference type="InterPro" id="IPR036291">
    <property type="entry name" value="NAD(P)-bd_dom_sf"/>
</dbReference>
<dbReference type="SMART" id="SM00829">
    <property type="entry name" value="PKS_ER"/>
    <property type="match status" value="1"/>
</dbReference>
<evidence type="ECO:0000313" key="3">
    <source>
        <dbReference type="Proteomes" id="UP001162640"/>
    </source>
</evidence>
<dbReference type="CDD" id="cd08267">
    <property type="entry name" value="MDR1"/>
    <property type="match status" value="1"/>
</dbReference>
<name>A0A9W7A655_9STRA</name>
<dbReference type="GO" id="GO:0016491">
    <property type="term" value="F:oxidoreductase activity"/>
    <property type="evidence" value="ECO:0007669"/>
    <property type="project" value="InterPro"/>
</dbReference>
<gene>
    <name evidence="2" type="ORF">TL16_g03692</name>
</gene>
<proteinExistence type="predicted"/>
<evidence type="ECO:0000313" key="2">
    <source>
        <dbReference type="EMBL" id="GMH63368.1"/>
    </source>
</evidence>
<protein>
    <recommendedName>
        <fullName evidence="1">Enoyl reductase (ER) domain-containing protein</fullName>
    </recommendedName>
</protein>
<dbReference type="InterPro" id="IPR011032">
    <property type="entry name" value="GroES-like_sf"/>
</dbReference>
<dbReference type="InterPro" id="IPR013154">
    <property type="entry name" value="ADH-like_N"/>
</dbReference>
<dbReference type="InterPro" id="IPR020843">
    <property type="entry name" value="ER"/>
</dbReference>
<dbReference type="SUPFAM" id="SSF50129">
    <property type="entry name" value="GroES-like"/>
    <property type="match status" value="1"/>
</dbReference>
<reference evidence="3" key="1">
    <citation type="journal article" date="2023" name="Commun. Biol.">
        <title>Genome analysis of Parmales, the sister group of diatoms, reveals the evolutionary specialization of diatoms from phago-mixotrophs to photoautotrophs.</title>
        <authorList>
            <person name="Ban H."/>
            <person name="Sato S."/>
            <person name="Yoshikawa S."/>
            <person name="Yamada K."/>
            <person name="Nakamura Y."/>
            <person name="Ichinomiya M."/>
            <person name="Sato N."/>
            <person name="Blanc-Mathieu R."/>
            <person name="Endo H."/>
            <person name="Kuwata A."/>
            <person name="Ogata H."/>
        </authorList>
    </citation>
    <scope>NUCLEOTIDE SEQUENCE [LARGE SCALE GENOMIC DNA]</scope>
</reference>
<dbReference type="EMBL" id="BLQM01000099">
    <property type="protein sequence ID" value="GMH63368.1"/>
    <property type="molecule type" value="Genomic_DNA"/>
</dbReference>
<sequence>MVIISVKSTSINVDDVALAQDSAGGGWFFHTRKPTPDSPLVGGLEYAGVVLAVGPKTKSLKVGDRVCGIQDAISNSSTGTWAEQTSAPESHVVPIPDSVSFLEAATSGMCAFVSGDMYNRAKLSIDEKAEAARCLVIGASGGLGTAMLKLLSSHKGKRPHVTAVCSETNFDLVKRLGAQEAVNYKEGPIELQLAEKEKFDVVFDFFGGAESEKATLLLKGGGKFITAVGPMSALGDRVLSCWEWHSWCCGLTGRICKGSLPCAKYSYEMAGGMPPMKAAQFNEVVVDAGFRAEVALEVPFEEGQIREALRRVASRHTSGKVVINMERS</sequence>
<dbReference type="Pfam" id="PF08240">
    <property type="entry name" value="ADH_N"/>
    <property type="match status" value="1"/>
</dbReference>
<organism evidence="2 3">
    <name type="scientific">Triparma laevis f. inornata</name>
    <dbReference type="NCBI Taxonomy" id="1714386"/>
    <lineage>
        <taxon>Eukaryota</taxon>
        <taxon>Sar</taxon>
        <taxon>Stramenopiles</taxon>
        <taxon>Ochrophyta</taxon>
        <taxon>Bolidophyceae</taxon>
        <taxon>Parmales</taxon>
        <taxon>Triparmaceae</taxon>
        <taxon>Triparma</taxon>
    </lineage>
</organism>
<dbReference type="Proteomes" id="UP001162640">
    <property type="component" value="Unassembled WGS sequence"/>
</dbReference>